<dbReference type="SMART" id="SM00554">
    <property type="entry name" value="FAS1"/>
    <property type="match status" value="1"/>
</dbReference>
<feature type="domain" description="FAS1" evidence="9">
    <location>
        <begin position="40"/>
        <end position="188"/>
    </location>
</feature>
<feature type="compositionally biased region" description="Polar residues" evidence="7">
    <location>
        <begin position="213"/>
        <end position="240"/>
    </location>
</feature>
<name>A0A9D4US72_ADICA</name>
<dbReference type="OrthoDB" id="286301at2759"/>
<gene>
    <name evidence="10" type="ORF">GOP47_0013005</name>
</gene>
<dbReference type="Gene3D" id="2.30.180.10">
    <property type="entry name" value="FAS1 domain"/>
    <property type="match status" value="1"/>
</dbReference>
<dbReference type="InterPro" id="IPR036378">
    <property type="entry name" value="FAS1_dom_sf"/>
</dbReference>
<evidence type="ECO:0000259" key="9">
    <source>
        <dbReference type="PROSITE" id="PS50213"/>
    </source>
</evidence>
<keyword evidence="4 8" id="KW-0732">Signal</keyword>
<dbReference type="GO" id="GO:0005886">
    <property type="term" value="C:plasma membrane"/>
    <property type="evidence" value="ECO:0007669"/>
    <property type="project" value="UniProtKB-SubCell"/>
</dbReference>
<dbReference type="GO" id="GO:0098552">
    <property type="term" value="C:side of membrane"/>
    <property type="evidence" value="ECO:0007669"/>
    <property type="project" value="UniProtKB-KW"/>
</dbReference>
<dbReference type="SUPFAM" id="SSF82153">
    <property type="entry name" value="FAS1 domain"/>
    <property type="match status" value="1"/>
</dbReference>
<reference evidence="10" key="1">
    <citation type="submission" date="2021-01" db="EMBL/GenBank/DDBJ databases">
        <title>Adiantum capillus-veneris genome.</title>
        <authorList>
            <person name="Fang Y."/>
            <person name="Liao Q."/>
        </authorList>
    </citation>
    <scope>NUCLEOTIDE SEQUENCE</scope>
    <source>
        <strain evidence="10">H3</strain>
        <tissue evidence="10">Leaf</tissue>
    </source>
</reference>
<sequence>MAQAWLIMVAIMLLCLAPSYNSLSPSSPSPSPAPVPTPALCNITQVIQSAGQFSSFLQLMSQTAVGEKFQAKANQTHIGITIFAPIDKAFARAPTSTLLKNITQQQKVSLCEYHALPKWYPLASLQQTDNNVTSTYATYNNAEGGKYSFNVTDEDGNVEIKTGWASASIVSTLYNAAPCSIFAIDEVLLPEDIFGLPSLAPAPAPSTGAPLVSPSTEPASSLSGSSRNPGLSTAASGPSSEPSIAPQLPYFQALLFTCLVLCVKISLL</sequence>
<comment type="function">
    <text evidence="6">May be a cell surface adhesion protein.</text>
</comment>
<protein>
    <recommendedName>
        <fullName evidence="9">FAS1 domain-containing protein</fullName>
    </recommendedName>
</protein>
<evidence type="ECO:0000256" key="7">
    <source>
        <dbReference type="SAM" id="MobiDB-lite"/>
    </source>
</evidence>
<comment type="subcellular location">
    <subcellularLocation>
        <location evidence="1">Cell membrane</location>
        <topology evidence="1">Lipid-anchor</topology>
        <topology evidence="1">GPI-anchor</topology>
    </subcellularLocation>
</comment>
<feature type="signal peptide" evidence="8">
    <location>
        <begin position="1"/>
        <end position="22"/>
    </location>
</feature>
<organism evidence="10 11">
    <name type="scientific">Adiantum capillus-veneris</name>
    <name type="common">Maidenhair fern</name>
    <dbReference type="NCBI Taxonomy" id="13818"/>
    <lineage>
        <taxon>Eukaryota</taxon>
        <taxon>Viridiplantae</taxon>
        <taxon>Streptophyta</taxon>
        <taxon>Embryophyta</taxon>
        <taxon>Tracheophyta</taxon>
        <taxon>Polypodiopsida</taxon>
        <taxon>Polypodiidae</taxon>
        <taxon>Polypodiales</taxon>
        <taxon>Pteridineae</taxon>
        <taxon>Pteridaceae</taxon>
        <taxon>Vittarioideae</taxon>
        <taxon>Adiantum</taxon>
    </lineage>
</organism>
<keyword evidence="3" id="KW-0449">Lipoprotein</keyword>
<evidence type="ECO:0000313" key="10">
    <source>
        <dbReference type="EMBL" id="KAI5072899.1"/>
    </source>
</evidence>
<dbReference type="InterPro" id="IPR000782">
    <property type="entry name" value="FAS1_domain"/>
</dbReference>
<keyword evidence="3" id="KW-0325">Glycoprotein</keyword>
<evidence type="ECO:0000256" key="4">
    <source>
        <dbReference type="ARBA" id="ARBA00022729"/>
    </source>
</evidence>
<dbReference type="AlphaFoldDB" id="A0A9D4US72"/>
<dbReference type="Pfam" id="PF02469">
    <property type="entry name" value="Fasciclin"/>
    <property type="match status" value="1"/>
</dbReference>
<keyword evidence="2" id="KW-1003">Cell membrane</keyword>
<accession>A0A9D4US72</accession>
<dbReference type="EMBL" id="JABFUD020000012">
    <property type="protein sequence ID" value="KAI5072899.1"/>
    <property type="molecule type" value="Genomic_DNA"/>
</dbReference>
<dbReference type="PROSITE" id="PS50213">
    <property type="entry name" value="FAS1"/>
    <property type="match status" value="1"/>
</dbReference>
<feature type="region of interest" description="Disordered" evidence="7">
    <location>
        <begin position="206"/>
        <end position="240"/>
    </location>
</feature>
<dbReference type="InterPro" id="IPR045003">
    <property type="entry name" value="FLA_A"/>
</dbReference>
<evidence type="ECO:0000256" key="6">
    <source>
        <dbReference type="ARBA" id="ARBA00024686"/>
    </source>
</evidence>
<keyword evidence="3" id="KW-0336">GPI-anchor</keyword>
<evidence type="ECO:0000313" key="11">
    <source>
        <dbReference type="Proteomes" id="UP000886520"/>
    </source>
</evidence>
<dbReference type="GO" id="GO:0009834">
    <property type="term" value="P:plant-type secondary cell wall biogenesis"/>
    <property type="evidence" value="ECO:0007669"/>
    <property type="project" value="TreeGrafter"/>
</dbReference>
<evidence type="ECO:0000256" key="8">
    <source>
        <dbReference type="SAM" id="SignalP"/>
    </source>
</evidence>
<dbReference type="PANTHER" id="PTHR32077">
    <property type="entry name" value="FASCICLIN-LIKE ARABINOGALACTAN PROTEIN"/>
    <property type="match status" value="1"/>
</dbReference>
<keyword evidence="5" id="KW-0472">Membrane</keyword>
<keyword evidence="11" id="KW-1185">Reference proteome</keyword>
<evidence type="ECO:0000256" key="5">
    <source>
        <dbReference type="ARBA" id="ARBA00023136"/>
    </source>
</evidence>
<evidence type="ECO:0000256" key="2">
    <source>
        <dbReference type="ARBA" id="ARBA00022475"/>
    </source>
</evidence>
<feature type="chain" id="PRO_5038505807" description="FAS1 domain-containing protein" evidence="8">
    <location>
        <begin position="23"/>
        <end position="268"/>
    </location>
</feature>
<proteinExistence type="predicted"/>
<evidence type="ECO:0000256" key="3">
    <source>
        <dbReference type="ARBA" id="ARBA00022622"/>
    </source>
</evidence>
<comment type="caution">
    <text evidence="10">The sequence shown here is derived from an EMBL/GenBank/DDBJ whole genome shotgun (WGS) entry which is preliminary data.</text>
</comment>
<dbReference type="Proteomes" id="UP000886520">
    <property type="component" value="Chromosome 12"/>
</dbReference>
<evidence type="ECO:0000256" key="1">
    <source>
        <dbReference type="ARBA" id="ARBA00004609"/>
    </source>
</evidence>
<dbReference type="PANTHER" id="PTHR32077:SF86">
    <property type="entry name" value="FAS1 DOMAIN-CONTAINING PROTEIN SELMODRAFT_448915"/>
    <property type="match status" value="1"/>
</dbReference>